<name>A0ABS9MGL4_9FIRM</name>
<dbReference type="InterPro" id="IPR029044">
    <property type="entry name" value="Nucleotide-diphossugar_trans"/>
</dbReference>
<dbReference type="RefSeq" id="WP_191448593.1">
    <property type="nucleotide sequence ID" value="NZ_JAKNHQ010000003.1"/>
</dbReference>
<comment type="caution">
    <text evidence="2">The sequence shown here is derived from an EMBL/GenBank/DDBJ whole genome shotgun (WGS) entry which is preliminary data.</text>
</comment>
<dbReference type="PANTHER" id="PTHR43685:SF2">
    <property type="entry name" value="GLYCOSYLTRANSFERASE 2-LIKE DOMAIN-CONTAINING PROTEIN"/>
    <property type="match status" value="1"/>
</dbReference>
<dbReference type="Pfam" id="PF00535">
    <property type="entry name" value="Glycos_transf_2"/>
    <property type="match status" value="1"/>
</dbReference>
<evidence type="ECO:0000313" key="3">
    <source>
        <dbReference type="Proteomes" id="UP001298681"/>
    </source>
</evidence>
<dbReference type="EMBL" id="JAKNHQ010000003">
    <property type="protein sequence ID" value="MCG4609939.1"/>
    <property type="molecule type" value="Genomic_DNA"/>
</dbReference>
<reference evidence="2 3" key="1">
    <citation type="submission" date="2022-01" db="EMBL/GenBank/DDBJ databases">
        <title>Collection of gut derived symbiotic bacterial strains cultured from healthy donors.</title>
        <authorList>
            <person name="Lin H."/>
            <person name="Kohout C."/>
            <person name="Waligurski E."/>
            <person name="Pamer E.G."/>
        </authorList>
    </citation>
    <scope>NUCLEOTIDE SEQUENCE [LARGE SCALE GENOMIC DNA]</scope>
    <source>
        <strain evidence="2 3">DFI.7.58</strain>
    </source>
</reference>
<dbReference type="InterPro" id="IPR001173">
    <property type="entry name" value="Glyco_trans_2-like"/>
</dbReference>
<dbReference type="CDD" id="cd00761">
    <property type="entry name" value="Glyco_tranf_GTA_type"/>
    <property type="match status" value="1"/>
</dbReference>
<dbReference type="Gene3D" id="3.90.550.10">
    <property type="entry name" value="Spore Coat Polysaccharide Biosynthesis Protein SpsA, Chain A"/>
    <property type="match status" value="1"/>
</dbReference>
<evidence type="ECO:0000259" key="1">
    <source>
        <dbReference type="Pfam" id="PF00535"/>
    </source>
</evidence>
<organism evidence="2 3">
    <name type="scientific">Anaeromassilibacillus senegalensis</name>
    <dbReference type="NCBI Taxonomy" id="1673717"/>
    <lineage>
        <taxon>Bacteria</taxon>
        <taxon>Bacillati</taxon>
        <taxon>Bacillota</taxon>
        <taxon>Clostridia</taxon>
        <taxon>Eubacteriales</taxon>
        <taxon>Acutalibacteraceae</taxon>
        <taxon>Anaeromassilibacillus</taxon>
    </lineage>
</organism>
<keyword evidence="3" id="KW-1185">Reference proteome</keyword>
<feature type="domain" description="Glycosyltransferase 2-like" evidence="1">
    <location>
        <begin position="5"/>
        <end position="137"/>
    </location>
</feature>
<dbReference type="Proteomes" id="UP001298681">
    <property type="component" value="Unassembled WGS sequence"/>
</dbReference>
<gene>
    <name evidence="2" type="ORF">L0P57_03160</name>
</gene>
<proteinExistence type="predicted"/>
<accession>A0ABS9MGL4</accession>
<evidence type="ECO:0000313" key="2">
    <source>
        <dbReference type="EMBL" id="MCG4609939.1"/>
    </source>
</evidence>
<sequence length="271" mass="30773">MKKVSIIVPVYNGEATIARCLDSLLAQTYPCLEILVIDDGSSDRTRSVLEPYRGRIHLLCQTHSGVAAARNMGLQRAAGDFLLFVDADDFLGCDCVERVVQKQRESGADLVRFSYQLVYPDGRIQEPIDSFTEEVFLPKAAFTEQIYPYFLSSIRFNAVWATLYPRELLAGLTFPTGMKTAEDAAFSLEVYTRAQSVLLSMDAVYFYVQTPTGLTRRGLGLLDKYRANLQLSGYLLEKLRVWGMDSFPNRLKTYLRPLMLTIHKLRRLLQE</sequence>
<dbReference type="PANTHER" id="PTHR43685">
    <property type="entry name" value="GLYCOSYLTRANSFERASE"/>
    <property type="match status" value="1"/>
</dbReference>
<dbReference type="InterPro" id="IPR050834">
    <property type="entry name" value="Glycosyltransf_2"/>
</dbReference>
<dbReference type="SUPFAM" id="SSF53448">
    <property type="entry name" value="Nucleotide-diphospho-sugar transferases"/>
    <property type="match status" value="1"/>
</dbReference>
<protein>
    <submittedName>
        <fullName evidence="2">Glycosyltransferase family 2 protein</fullName>
    </submittedName>
</protein>